<sequence length="304" mass="32002">MPRIAFLHGNKRDGDAGAVVGIKEGLRQAGFVDGQNVTFDYRWAENDFSRLPALAAELVALRPAVIVVGGGSAAAVAAKSATSTIPIVLAFGSDPVELGLATSLERPGGNITGVIFPGQYAAERVRLLTTMAPQVRTIGYLRTGPAHSNAVTEQQTANVDAAARALGRQLVPFKVDSRAEIDAAMTAIVDRKIGALDIAAHPFFDDDATIAGLAVRTLRAKLPAIFIQEAFPNAGGLMSYGESYAEGFRHAGQYVARILKSEKPAVMPFDQTTKVELIINRATARALGLAIPESLAARATQVIG</sequence>
<dbReference type="Gene3D" id="3.40.50.2300">
    <property type="match status" value="2"/>
</dbReference>
<dbReference type="Pfam" id="PF04392">
    <property type="entry name" value="ABC_sub_bind"/>
    <property type="match status" value="1"/>
</dbReference>
<reference evidence="1 2" key="1">
    <citation type="submission" date="2021-11" db="EMBL/GenBank/DDBJ databases">
        <authorList>
            <person name="Lee D.-H."/>
            <person name="Kim S.-B."/>
        </authorList>
    </citation>
    <scope>NUCLEOTIDE SEQUENCE [LARGE SCALE GENOMIC DNA]</scope>
    <source>
        <strain evidence="1 2">KCTC 52223</strain>
    </source>
</reference>
<dbReference type="PANTHER" id="PTHR35271:SF1">
    <property type="entry name" value="ABC TRANSPORTER, SUBSTRATE-BINDING LIPOPROTEIN"/>
    <property type="match status" value="1"/>
</dbReference>
<keyword evidence="2" id="KW-1185">Reference proteome</keyword>
<dbReference type="EMBL" id="JAJISD010000001">
    <property type="protein sequence ID" value="MCC8428114.1"/>
    <property type="molecule type" value="Genomic_DNA"/>
</dbReference>
<accession>A0ABS8KQ06</accession>
<dbReference type="RefSeq" id="WP_230549313.1">
    <property type="nucleotide sequence ID" value="NZ_JAJISD010000001.1"/>
</dbReference>
<evidence type="ECO:0000313" key="2">
    <source>
        <dbReference type="Proteomes" id="UP001198862"/>
    </source>
</evidence>
<protein>
    <submittedName>
        <fullName evidence="1">ABC transporter substrate-binding protein</fullName>
    </submittedName>
</protein>
<dbReference type="PANTHER" id="PTHR35271">
    <property type="entry name" value="ABC TRANSPORTER, SUBSTRATE-BINDING LIPOPROTEIN-RELATED"/>
    <property type="match status" value="1"/>
</dbReference>
<comment type="caution">
    <text evidence="1">The sequence shown here is derived from an EMBL/GenBank/DDBJ whole genome shotgun (WGS) entry which is preliminary data.</text>
</comment>
<evidence type="ECO:0000313" key="1">
    <source>
        <dbReference type="EMBL" id="MCC8428114.1"/>
    </source>
</evidence>
<organism evidence="1 2">
    <name type="scientific">Reyranella aquatilis</name>
    <dbReference type="NCBI Taxonomy" id="2035356"/>
    <lineage>
        <taxon>Bacteria</taxon>
        <taxon>Pseudomonadati</taxon>
        <taxon>Pseudomonadota</taxon>
        <taxon>Alphaproteobacteria</taxon>
        <taxon>Hyphomicrobiales</taxon>
        <taxon>Reyranellaceae</taxon>
        <taxon>Reyranella</taxon>
    </lineage>
</organism>
<dbReference type="CDD" id="cd06325">
    <property type="entry name" value="PBP1_ABC_unchar_transporter"/>
    <property type="match status" value="1"/>
</dbReference>
<dbReference type="Proteomes" id="UP001198862">
    <property type="component" value="Unassembled WGS sequence"/>
</dbReference>
<dbReference type="InterPro" id="IPR007487">
    <property type="entry name" value="ABC_transpt-TYRBP-like"/>
</dbReference>
<proteinExistence type="predicted"/>
<name>A0ABS8KQ06_9HYPH</name>
<gene>
    <name evidence="1" type="ORF">LJ725_03985</name>
</gene>